<gene>
    <name evidence="1" type="ORF">TWF102_009008</name>
</gene>
<sequence length="102" mass="11587">MATLLGSEQASTLFYNQYTAQGGILLIQHYQLPRWQYDASSYYRQGDKNYSTACSSKRPQATHPEVRKNSFLKVVVVVYQVGCPWEMLALTALFRDISSADN</sequence>
<organism evidence="1 2">
    <name type="scientific">Orbilia oligospora</name>
    <name type="common">Nematode-trapping fungus</name>
    <name type="synonym">Arthrobotrys oligospora</name>
    <dbReference type="NCBI Taxonomy" id="2813651"/>
    <lineage>
        <taxon>Eukaryota</taxon>
        <taxon>Fungi</taxon>
        <taxon>Dikarya</taxon>
        <taxon>Ascomycota</taxon>
        <taxon>Pezizomycotina</taxon>
        <taxon>Orbiliomycetes</taxon>
        <taxon>Orbiliales</taxon>
        <taxon>Orbiliaceae</taxon>
        <taxon>Orbilia</taxon>
    </lineage>
</organism>
<dbReference type="Proteomes" id="UP000475325">
    <property type="component" value="Unassembled WGS sequence"/>
</dbReference>
<evidence type="ECO:0000313" key="1">
    <source>
        <dbReference type="EMBL" id="KAF3090803.1"/>
    </source>
</evidence>
<dbReference type="EMBL" id="WIQW01000059">
    <property type="protein sequence ID" value="KAF3090803.1"/>
    <property type="molecule type" value="Genomic_DNA"/>
</dbReference>
<comment type="caution">
    <text evidence="1">The sequence shown here is derived from an EMBL/GenBank/DDBJ whole genome shotgun (WGS) entry which is preliminary data.</text>
</comment>
<proteinExistence type="predicted"/>
<reference evidence="1 2" key="1">
    <citation type="submission" date="2019-06" db="EMBL/GenBank/DDBJ databases">
        <authorList>
            <person name="Palmer J.M."/>
        </authorList>
    </citation>
    <scope>NUCLEOTIDE SEQUENCE [LARGE SCALE GENOMIC DNA]</scope>
    <source>
        <strain evidence="1 2">TWF102</strain>
    </source>
</reference>
<dbReference type="AlphaFoldDB" id="A0A7C8NLX9"/>
<protein>
    <submittedName>
        <fullName evidence="1">Uncharacterized protein</fullName>
    </submittedName>
</protein>
<name>A0A7C8NLX9_ORBOL</name>
<accession>A0A7C8NLX9</accession>
<evidence type="ECO:0000313" key="2">
    <source>
        <dbReference type="Proteomes" id="UP000475325"/>
    </source>
</evidence>